<dbReference type="SUPFAM" id="SSF53613">
    <property type="entry name" value="Ribokinase-like"/>
    <property type="match status" value="1"/>
</dbReference>
<dbReference type="EnsemblMetazoa" id="PPAI010848-RA">
    <property type="protein sequence ID" value="PPAI010848-PA"/>
    <property type="gene ID" value="PPAI010848"/>
</dbReference>
<feature type="domain" description="Carbohydrate kinase PfkB" evidence="1">
    <location>
        <begin position="8"/>
        <end position="149"/>
    </location>
</feature>
<evidence type="ECO:0000259" key="1">
    <source>
        <dbReference type="Pfam" id="PF00294"/>
    </source>
</evidence>
<dbReference type="InterPro" id="IPR029056">
    <property type="entry name" value="Ribokinase-like"/>
</dbReference>
<dbReference type="AlphaFoldDB" id="A0A1B0GQS8"/>
<dbReference type="Gene3D" id="3.40.1190.20">
    <property type="match status" value="1"/>
</dbReference>
<evidence type="ECO:0000313" key="3">
    <source>
        <dbReference type="Proteomes" id="UP000092462"/>
    </source>
</evidence>
<dbReference type="VEuPathDB" id="VectorBase:PPAPM1_005322"/>
<dbReference type="PANTHER" id="PTHR42774:SF3">
    <property type="entry name" value="KETOHEXOKINASE"/>
    <property type="match status" value="1"/>
</dbReference>
<dbReference type="Pfam" id="PF00294">
    <property type="entry name" value="PfkB"/>
    <property type="match status" value="1"/>
</dbReference>
<organism evidence="2 3">
    <name type="scientific">Phlebotomus papatasi</name>
    <name type="common">Sandfly</name>
    <dbReference type="NCBI Taxonomy" id="29031"/>
    <lineage>
        <taxon>Eukaryota</taxon>
        <taxon>Metazoa</taxon>
        <taxon>Ecdysozoa</taxon>
        <taxon>Arthropoda</taxon>
        <taxon>Hexapoda</taxon>
        <taxon>Insecta</taxon>
        <taxon>Pterygota</taxon>
        <taxon>Neoptera</taxon>
        <taxon>Endopterygota</taxon>
        <taxon>Diptera</taxon>
        <taxon>Nematocera</taxon>
        <taxon>Psychodoidea</taxon>
        <taxon>Psychodidae</taxon>
        <taxon>Phlebotomus</taxon>
        <taxon>Phlebotomus</taxon>
    </lineage>
</organism>
<accession>A0A1B0GQS8</accession>
<dbReference type="PANTHER" id="PTHR42774">
    <property type="entry name" value="PHOSPHOTRANSFERASE SYSTEM TRANSPORT PROTEIN"/>
    <property type="match status" value="1"/>
</dbReference>
<sequence length="221" mass="25255">MTTRNPCILCVGICCMDVIQVCDVYPEEDSDIRSKHGRWQRGGNPSNNCTIFAQMGMKCEFMGSLSDSAMSTVLLEDFKKRNISTKNCVIHRDCETPLSSVLLSLKNGTRTIVHSNPNLPEITFSDFARCNLAEYTWIHFEPRNPPETRRMMESVRKWNEKVAEEERITISLELEKPGKHPVDVAELADIVFISRIYAETELRATDKRSAVALMRQRVEKP</sequence>
<reference evidence="2" key="1">
    <citation type="submission" date="2022-08" db="UniProtKB">
        <authorList>
            <consortium name="EnsemblMetazoa"/>
        </authorList>
    </citation>
    <scope>IDENTIFICATION</scope>
    <source>
        <strain evidence="2">Israel</strain>
    </source>
</reference>
<dbReference type="EMBL" id="AJVK01019265">
    <property type="status" value="NOT_ANNOTATED_CDS"/>
    <property type="molecule type" value="Genomic_DNA"/>
</dbReference>
<dbReference type="InterPro" id="IPR011611">
    <property type="entry name" value="PfkB_dom"/>
</dbReference>
<dbReference type="GO" id="GO:0006796">
    <property type="term" value="P:phosphate-containing compound metabolic process"/>
    <property type="evidence" value="ECO:0007669"/>
    <property type="project" value="UniProtKB-ARBA"/>
</dbReference>
<dbReference type="Proteomes" id="UP000092462">
    <property type="component" value="Unassembled WGS sequence"/>
</dbReference>
<keyword evidence="3" id="KW-1185">Reference proteome</keyword>
<evidence type="ECO:0000313" key="2">
    <source>
        <dbReference type="EnsemblMetazoa" id="PPAI010848-PA"/>
    </source>
</evidence>
<protein>
    <recommendedName>
        <fullName evidence="1">Carbohydrate kinase PfkB domain-containing protein</fullName>
    </recommendedName>
</protein>
<dbReference type="InterPro" id="IPR052562">
    <property type="entry name" value="Ketohexokinase-related"/>
</dbReference>
<dbReference type="VEuPathDB" id="VectorBase:PPAI010848"/>
<name>A0A1B0GQS8_PHLPP</name>
<proteinExistence type="predicted"/>